<feature type="compositionally biased region" description="Basic and acidic residues" evidence="1">
    <location>
        <begin position="302"/>
        <end position="315"/>
    </location>
</feature>
<feature type="region of interest" description="Disordered" evidence="1">
    <location>
        <begin position="243"/>
        <end position="315"/>
    </location>
</feature>
<evidence type="ECO:0000313" key="3">
    <source>
        <dbReference type="Proteomes" id="UP000606974"/>
    </source>
</evidence>
<feature type="region of interest" description="Disordered" evidence="1">
    <location>
        <begin position="1"/>
        <end position="25"/>
    </location>
</feature>
<protein>
    <submittedName>
        <fullName evidence="2">Uncharacterized protein</fullName>
    </submittedName>
</protein>
<keyword evidence="3" id="KW-1185">Reference proteome</keyword>
<dbReference type="AlphaFoldDB" id="A0A8H7AMN3"/>
<evidence type="ECO:0000313" key="2">
    <source>
        <dbReference type="EMBL" id="KAF7507875.1"/>
    </source>
</evidence>
<dbReference type="Pfam" id="PF14223">
    <property type="entry name" value="Retrotran_gag_2"/>
    <property type="match status" value="1"/>
</dbReference>
<dbReference type="EMBL" id="JAACFV010000062">
    <property type="protein sequence ID" value="KAF7507875.1"/>
    <property type="molecule type" value="Genomic_DNA"/>
</dbReference>
<accession>A0A8H7AMN3</accession>
<gene>
    <name evidence="2" type="ORF">GJ744_010039</name>
</gene>
<feature type="compositionally biased region" description="Polar residues" evidence="1">
    <location>
        <begin position="244"/>
        <end position="253"/>
    </location>
</feature>
<proteinExistence type="predicted"/>
<evidence type="ECO:0000256" key="1">
    <source>
        <dbReference type="SAM" id="MobiDB-lite"/>
    </source>
</evidence>
<reference evidence="2" key="1">
    <citation type="submission" date="2020-02" db="EMBL/GenBank/DDBJ databases">
        <authorList>
            <person name="Palmer J.M."/>
        </authorList>
    </citation>
    <scope>NUCLEOTIDE SEQUENCE</scope>
    <source>
        <strain evidence="2">EPUS1.4</strain>
        <tissue evidence="2">Thallus</tissue>
    </source>
</reference>
<sequence length="315" mass="35294">MQALWSLRGGDAGASGKRGVDRGVSGKVRDRGSKGFVIYLRGKGTYDVISNSTPINPGACIGDLSNDHIKEYILDNEEIEEANITAQTISSNRRKVTKALQAKFDEWQKRNDETVSEIYYGCSIAIQSLIGNYRLAKELWTFLEKSYSSIFMATIDDELLKLEDLSYANTKNVPHLASTINKAKETLTGLGYQFPEVYYVHILLKGLGTPYSSLARDIRQRDVKKLTLDDCIAQAFTEEMSIGRQDTSQSITASAMKAGKGKDTQRTGQKNPQDKPTDRKLFHCDNCGPNPRHPTPACWILHPEKKPRNQQNREQ</sequence>
<name>A0A8H7AMN3_9EURO</name>
<comment type="caution">
    <text evidence="2">The sequence shown here is derived from an EMBL/GenBank/DDBJ whole genome shotgun (WGS) entry which is preliminary data.</text>
</comment>
<dbReference type="Proteomes" id="UP000606974">
    <property type="component" value="Unassembled WGS sequence"/>
</dbReference>
<organism evidence="2 3">
    <name type="scientific">Endocarpon pusillum</name>
    <dbReference type="NCBI Taxonomy" id="364733"/>
    <lineage>
        <taxon>Eukaryota</taxon>
        <taxon>Fungi</taxon>
        <taxon>Dikarya</taxon>
        <taxon>Ascomycota</taxon>
        <taxon>Pezizomycotina</taxon>
        <taxon>Eurotiomycetes</taxon>
        <taxon>Chaetothyriomycetidae</taxon>
        <taxon>Verrucariales</taxon>
        <taxon>Verrucariaceae</taxon>
        <taxon>Endocarpon</taxon>
    </lineage>
</organism>
<feature type="compositionally biased region" description="Basic and acidic residues" evidence="1">
    <location>
        <begin position="272"/>
        <end position="283"/>
    </location>
</feature>